<keyword evidence="3" id="KW-1185">Reference proteome</keyword>
<reference evidence="2 3" key="1">
    <citation type="journal article" date="2020" name="G3 (Bethesda)">
        <title>Improved Reference Genome for Cyclotella cryptica CCMP332, a Model for Cell Wall Morphogenesis, Salinity Adaptation, and Lipid Production in Diatoms (Bacillariophyta).</title>
        <authorList>
            <person name="Roberts W.R."/>
            <person name="Downey K.M."/>
            <person name="Ruck E.C."/>
            <person name="Traller J.C."/>
            <person name="Alverson A.J."/>
        </authorList>
    </citation>
    <scope>NUCLEOTIDE SEQUENCE [LARGE SCALE GENOMIC DNA]</scope>
    <source>
        <strain evidence="2 3">CCMP332</strain>
    </source>
</reference>
<evidence type="ECO:0000313" key="3">
    <source>
        <dbReference type="Proteomes" id="UP001516023"/>
    </source>
</evidence>
<name>A0ABD3QG78_9STRA</name>
<evidence type="ECO:0000313" key="2">
    <source>
        <dbReference type="EMBL" id="KAL3799300.1"/>
    </source>
</evidence>
<feature type="region of interest" description="Disordered" evidence="1">
    <location>
        <begin position="392"/>
        <end position="425"/>
    </location>
</feature>
<dbReference type="InterPro" id="IPR011604">
    <property type="entry name" value="PDDEXK-like_dom_sf"/>
</dbReference>
<gene>
    <name evidence="2" type="ORF">HJC23_013025</name>
</gene>
<feature type="region of interest" description="Disordered" evidence="1">
    <location>
        <begin position="86"/>
        <end position="115"/>
    </location>
</feature>
<accession>A0ABD3QG78</accession>
<feature type="compositionally biased region" description="Basic residues" evidence="1">
    <location>
        <begin position="395"/>
        <end position="414"/>
    </location>
</feature>
<dbReference type="Proteomes" id="UP001516023">
    <property type="component" value="Unassembled WGS sequence"/>
</dbReference>
<evidence type="ECO:0000256" key="1">
    <source>
        <dbReference type="SAM" id="MobiDB-lite"/>
    </source>
</evidence>
<dbReference type="InterPro" id="IPR051703">
    <property type="entry name" value="NF-kappa-B_Signaling_Reg"/>
</dbReference>
<organism evidence="2 3">
    <name type="scientific">Cyclotella cryptica</name>
    <dbReference type="NCBI Taxonomy" id="29204"/>
    <lineage>
        <taxon>Eukaryota</taxon>
        <taxon>Sar</taxon>
        <taxon>Stramenopiles</taxon>
        <taxon>Ochrophyta</taxon>
        <taxon>Bacillariophyta</taxon>
        <taxon>Coscinodiscophyceae</taxon>
        <taxon>Thalassiosirophycidae</taxon>
        <taxon>Stephanodiscales</taxon>
        <taxon>Stephanodiscaceae</taxon>
        <taxon>Cyclotella</taxon>
    </lineage>
</organism>
<comment type="caution">
    <text evidence="2">The sequence shown here is derived from an EMBL/GenBank/DDBJ whole genome shotgun (WGS) entry which is preliminary data.</text>
</comment>
<dbReference type="PANTHER" id="PTHR46609">
    <property type="entry name" value="EXONUCLEASE, PHAGE-TYPE/RECB, C-TERMINAL DOMAIN-CONTAINING PROTEIN"/>
    <property type="match status" value="1"/>
</dbReference>
<dbReference type="Gene3D" id="3.90.320.10">
    <property type="match status" value="1"/>
</dbReference>
<dbReference type="PANTHER" id="PTHR46609:SF6">
    <property type="entry name" value="EXONUCLEASE, PHAGE-TYPE_RECB, C-TERMINAL DOMAIN-CONTAINING PROTEIN-RELATED"/>
    <property type="match status" value="1"/>
</dbReference>
<evidence type="ECO:0008006" key="4">
    <source>
        <dbReference type="Google" id="ProtNLM"/>
    </source>
</evidence>
<dbReference type="EMBL" id="JABMIG020000040">
    <property type="protein sequence ID" value="KAL3799300.1"/>
    <property type="molecule type" value="Genomic_DNA"/>
</dbReference>
<proteinExistence type="predicted"/>
<protein>
    <recommendedName>
        <fullName evidence="4">YqaJ viral recombinase domain-containing protein</fullName>
    </recommendedName>
</protein>
<dbReference type="AlphaFoldDB" id="A0ABD3QG78"/>
<sequence length="589" mass="66376">MTAMITDCAAATTPSGSTPLQCAFMLIPSQVPSARHPTSKKKSRQKHRAHVMLHAQDVNSNQYDILTNDDDNNSGGDVVVYNPSSAAAASDSSVTSHSPSVTTSGRGPNKTRRGKVVLSRTGNLPDVHWRAIPLSHLRTHPNFKPLPPPSLIHHLPTKEHARYFRQDSWQWDYLHQGRCTTSQAAAALGFLEPKAAQFLGIPKSLQRGGVGAWERLREDTNNIYELKEMERVLCEDRAQFDKDVDMVHNWKPGMKETGRTWLRGSKLRNEFPFVAKYIPTITEEELMTKKLLVQSRITSSSPLTTRMQWGNAQEATSILTALNYFCSMDKNTLIHEVGMCGAGFDDADDSDMNGLKIGASPDAIICHGNGTVEVLEVKNHCPFVWNRISPSHSISHNRRSGHHQKNKKKKRQPRKLNNATHESAEQHTNRAKLFCLRDFDLECKVPPVYIPQLMMEMLCVGGAVELDGQLDKPSQCNPICTSAIMVRQTATRGAILLRLRRDDHWISEMKYFLGTFKKRYVDTGTIPPDDFFWDAEDSDRYQQFLQRTKDLSESVEQVAYIDNGRIQRMVMSKCAAYETPPLFLDCVEA</sequence>
<feature type="compositionally biased region" description="Low complexity" evidence="1">
    <location>
        <begin position="86"/>
        <end position="104"/>
    </location>
</feature>